<feature type="region of interest" description="Disordered" evidence="1">
    <location>
        <begin position="99"/>
        <end position="156"/>
    </location>
</feature>
<keyword evidence="4" id="KW-1185">Reference proteome</keyword>
<dbReference type="Proteomes" id="UP000226192">
    <property type="component" value="Unassembled WGS sequence"/>
</dbReference>
<sequence>MKNFAVALSFATLALTAPLASPKDVQEVCSIAAAMGGTKEACETIAQNQCKDSADLPALFSCVAPLLEDDGPPPPKQYTEEEKKLIAKEKERVREECRQDVIADGKPDTEENIQECLLSPAPRGSDQKAPQGKAPQGKADQGKASPINTDFAFPNN</sequence>
<keyword evidence="2" id="KW-0732">Signal</keyword>
<accession>A0A2C5Y6Z4</accession>
<organism evidence="3 4">
    <name type="scientific">Ophiocordyceps australis</name>
    <dbReference type="NCBI Taxonomy" id="1399860"/>
    <lineage>
        <taxon>Eukaryota</taxon>
        <taxon>Fungi</taxon>
        <taxon>Dikarya</taxon>
        <taxon>Ascomycota</taxon>
        <taxon>Pezizomycotina</taxon>
        <taxon>Sordariomycetes</taxon>
        <taxon>Hypocreomycetidae</taxon>
        <taxon>Hypocreales</taxon>
        <taxon>Ophiocordycipitaceae</taxon>
        <taxon>Ophiocordyceps</taxon>
    </lineage>
</organism>
<comment type="caution">
    <text evidence="3">The sequence shown here is derived from an EMBL/GenBank/DDBJ whole genome shotgun (WGS) entry which is preliminary data.</text>
</comment>
<evidence type="ECO:0000256" key="2">
    <source>
        <dbReference type="SAM" id="SignalP"/>
    </source>
</evidence>
<evidence type="ECO:0000256" key="1">
    <source>
        <dbReference type="SAM" id="MobiDB-lite"/>
    </source>
</evidence>
<feature type="compositionally biased region" description="Basic and acidic residues" evidence="1">
    <location>
        <begin position="99"/>
        <end position="109"/>
    </location>
</feature>
<protein>
    <recommendedName>
        <fullName evidence="5">Fungal calcium binding protein domain-containing protein</fullName>
    </recommendedName>
</protein>
<evidence type="ECO:0008006" key="5">
    <source>
        <dbReference type="Google" id="ProtNLM"/>
    </source>
</evidence>
<reference evidence="3 4" key="1">
    <citation type="submission" date="2017-06" db="EMBL/GenBank/DDBJ databases">
        <title>Ant-infecting Ophiocordyceps genomes reveal a high diversity of potential behavioral manipulation genes and a possible major role for enterotoxins.</title>
        <authorList>
            <person name="De Bekker C."/>
            <person name="Evans H.C."/>
            <person name="Brachmann A."/>
            <person name="Hughes D.P."/>
        </authorList>
    </citation>
    <scope>NUCLEOTIDE SEQUENCE [LARGE SCALE GENOMIC DNA]</scope>
    <source>
        <strain evidence="3 4">Map64</strain>
    </source>
</reference>
<proteinExistence type="predicted"/>
<feature type="signal peptide" evidence="2">
    <location>
        <begin position="1"/>
        <end position="22"/>
    </location>
</feature>
<dbReference type="AlphaFoldDB" id="A0A2C5Y6Z4"/>
<gene>
    <name evidence="3" type="ORF">CDD81_6712</name>
</gene>
<dbReference type="EMBL" id="NJET01000064">
    <property type="protein sequence ID" value="PHH62724.1"/>
    <property type="molecule type" value="Genomic_DNA"/>
</dbReference>
<feature type="chain" id="PRO_5012157459" description="Fungal calcium binding protein domain-containing protein" evidence="2">
    <location>
        <begin position="23"/>
        <end position="156"/>
    </location>
</feature>
<evidence type="ECO:0000313" key="4">
    <source>
        <dbReference type="Proteomes" id="UP000226192"/>
    </source>
</evidence>
<evidence type="ECO:0000313" key="3">
    <source>
        <dbReference type="EMBL" id="PHH62724.1"/>
    </source>
</evidence>
<name>A0A2C5Y6Z4_9HYPO</name>